<sequence>MIRPAPITTMALIIFAIVRLAPAPTVADTGKPFGAPHPVKSAPVASAPAPVVDEWAAYIPKLAPVPPRRPKPAKPRTRRKPTPRPLPIGRVAEPVAFTFSISIR</sequence>
<dbReference type="RefSeq" id="WP_307374748.1">
    <property type="nucleotide sequence ID" value="NZ_JAUSUW010000010.1"/>
</dbReference>
<protein>
    <recommendedName>
        <fullName evidence="5">Secreted protein</fullName>
    </recommendedName>
</protein>
<dbReference type="Proteomes" id="UP001238496">
    <property type="component" value="Unassembled WGS sequence"/>
</dbReference>
<evidence type="ECO:0008006" key="5">
    <source>
        <dbReference type="Google" id="ProtNLM"/>
    </source>
</evidence>
<name>A0ABU0GAC3_9HYPH</name>
<dbReference type="EMBL" id="JAUSUW010000010">
    <property type="protein sequence ID" value="MDQ0422309.1"/>
    <property type="molecule type" value="Genomic_DNA"/>
</dbReference>
<keyword evidence="4" id="KW-1185">Reference proteome</keyword>
<organism evidence="3 4">
    <name type="scientific">Peteryoungia aggregata LMG 23059</name>
    <dbReference type="NCBI Taxonomy" id="1368425"/>
    <lineage>
        <taxon>Bacteria</taxon>
        <taxon>Pseudomonadati</taxon>
        <taxon>Pseudomonadota</taxon>
        <taxon>Alphaproteobacteria</taxon>
        <taxon>Hyphomicrobiales</taxon>
        <taxon>Rhizobiaceae</taxon>
        <taxon>Peteryoungia</taxon>
    </lineage>
</organism>
<evidence type="ECO:0000256" key="1">
    <source>
        <dbReference type="SAM" id="MobiDB-lite"/>
    </source>
</evidence>
<evidence type="ECO:0000313" key="4">
    <source>
        <dbReference type="Proteomes" id="UP001238496"/>
    </source>
</evidence>
<accession>A0ABU0GAC3</accession>
<evidence type="ECO:0000256" key="2">
    <source>
        <dbReference type="SAM" id="SignalP"/>
    </source>
</evidence>
<reference evidence="3 4" key="1">
    <citation type="submission" date="2023-07" db="EMBL/GenBank/DDBJ databases">
        <title>Genomic Encyclopedia of Type Strains, Phase IV (KMG-IV): sequencing the most valuable type-strain genomes for metagenomic binning, comparative biology and taxonomic classification.</title>
        <authorList>
            <person name="Goeker M."/>
        </authorList>
    </citation>
    <scope>NUCLEOTIDE SEQUENCE [LARGE SCALE GENOMIC DNA]</scope>
    <source>
        <strain evidence="3 4">DSM 1111</strain>
    </source>
</reference>
<comment type="caution">
    <text evidence="3">The sequence shown here is derived from an EMBL/GenBank/DDBJ whole genome shotgun (WGS) entry which is preliminary data.</text>
</comment>
<feature type="region of interest" description="Disordered" evidence="1">
    <location>
        <begin position="63"/>
        <end position="88"/>
    </location>
</feature>
<keyword evidence="2" id="KW-0732">Signal</keyword>
<feature type="signal peptide" evidence="2">
    <location>
        <begin position="1"/>
        <end position="27"/>
    </location>
</feature>
<feature type="chain" id="PRO_5047532640" description="Secreted protein" evidence="2">
    <location>
        <begin position="28"/>
        <end position="104"/>
    </location>
</feature>
<feature type="compositionally biased region" description="Basic residues" evidence="1">
    <location>
        <begin position="68"/>
        <end position="82"/>
    </location>
</feature>
<evidence type="ECO:0000313" key="3">
    <source>
        <dbReference type="EMBL" id="MDQ0422309.1"/>
    </source>
</evidence>
<gene>
    <name evidence="3" type="ORF">J2045_003357</name>
</gene>
<proteinExistence type="predicted"/>